<dbReference type="Gene3D" id="1.10.8.1080">
    <property type="match status" value="1"/>
</dbReference>
<dbReference type="Pfam" id="PF22645">
    <property type="entry name" value="GKRP_SIS_N"/>
    <property type="match status" value="1"/>
</dbReference>
<dbReference type="GO" id="GO:0046348">
    <property type="term" value="P:amino sugar catabolic process"/>
    <property type="evidence" value="ECO:0007669"/>
    <property type="project" value="InterPro"/>
</dbReference>
<dbReference type="Proteomes" id="UP000674234">
    <property type="component" value="Unassembled WGS sequence"/>
</dbReference>
<comment type="subunit">
    <text evidence="3">Homodimer.</text>
</comment>
<dbReference type="NCBIfam" id="NF009222">
    <property type="entry name" value="PRK12570.1"/>
    <property type="match status" value="1"/>
</dbReference>
<proteinExistence type="inferred from homology"/>
<keyword evidence="6" id="KW-1185">Reference proteome</keyword>
<evidence type="ECO:0000256" key="3">
    <source>
        <dbReference type="HAMAP-Rule" id="MF_00068"/>
    </source>
</evidence>
<dbReference type="PROSITE" id="PS01272">
    <property type="entry name" value="GCKR"/>
    <property type="match status" value="1"/>
</dbReference>
<protein>
    <recommendedName>
        <fullName evidence="3">N-acetylmuramic acid 6-phosphate etherase</fullName>
        <shortName evidence="3">MurNAc-6-P etherase</shortName>
        <ecNumber evidence="3">4.2.1.126</ecNumber>
    </recommendedName>
    <alternativeName>
        <fullName evidence="3">N-acetylmuramic acid 6-phosphate hydrolase</fullName>
    </alternativeName>
    <alternativeName>
        <fullName evidence="3">N-acetylmuramic acid 6-phosphate lyase</fullName>
    </alternativeName>
</protein>
<dbReference type="SUPFAM" id="SSF53697">
    <property type="entry name" value="SIS domain"/>
    <property type="match status" value="1"/>
</dbReference>
<dbReference type="Gene3D" id="3.40.50.10490">
    <property type="entry name" value="Glucose-6-phosphate isomerase like protein, domain 1"/>
    <property type="match status" value="1"/>
</dbReference>
<reference evidence="5" key="1">
    <citation type="submission" date="2021-02" db="EMBL/GenBank/DDBJ databases">
        <title>Draft genome sequence of Microbispora sp. RL4-1S isolated from rice leaves in Thailand.</title>
        <authorList>
            <person name="Muangham S."/>
            <person name="Duangmal K."/>
        </authorList>
    </citation>
    <scope>NUCLEOTIDE SEQUENCE</scope>
    <source>
        <strain evidence="5">RL4-1S</strain>
    </source>
</reference>
<evidence type="ECO:0000256" key="1">
    <source>
        <dbReference type="ARBA" id="ARBA00023239"/>
    </source>
</evidence>
<dbReference type="InterPro" id="IPR005486">
    <property type="entry name" value="Glucokinase_regulatory_CS"/>
</dbReference>
<feature type="active site" evidence="3">
    <location>
        <position position="116"/>
    </location>
</feature>
<comment type="catalytic activity">
    <reaction evidence="3">
        <text>N-acetyl-D-muramate 6-phosphate + H2O = N-acetyl-D-glucosamine 6-phosphate + (R)-lactate</text>
        <dbReference type="Rhea" id="RHEA:26410"/>
        <dbReference type="ChEBI" id="CHEBI:15377"/>
        <dbReference type="ChEBI" id="CHEBI:16004"/>
        <dbReference type="ChEBI" id="CHEBI:57513"/>
        <dbReference type="ChEBI" id="CHEBI:58722"/>
        <dbReference type="EC" id="4.2.1.126"/>
    </reaction>
</comment>
<comment type="pathway">
    <text evidence="3">Amino-sugar metabolism; N-acetylmuramate degradation.</text>
</comment>
<dbReference type="GO" id="GO:0097367">
    <property type="term" value="F:carbohydrate derivative binding"/>
    <property type="evidence" value="ECO:0007669"/>
    <property type="project" value="InterPro"/>
</dbReference>
<dbReference type="PANTHER" id="PTHR10088">
    <property type="entry name" value="GLUCOKINASE REGULATORY PROTEIN"/>
    <property type="match status" value="1"/>
</dbReference>
<dbReference type="HAMAP" id="MF_00068">
    <property type="entry name" value="MurQ"/>
    <property type="match status" value="1"/>
</dbReference>
<evidence type="ECO:0000313" key="6">
    <source>
        <dbReference type="Proteomes" id="UP000674234"/>
    </source>
</evidence>
<dbReference type="PANTHER" id="PTHR10088:SF4">
    <property type="entry name" value="GLUCOKINASE REGULATORY PROTEIN"/>
    <property type="match status" value="1"/>
</dbReference>
<comment type="miscellaneous">
    <text evidence="3">A lyase-type mechanism (elimination/hydration) is suggested for the cleavage of the lactyl ether bond of MurNAc 6-phosphate, with the formation of an alpha,beta-unsaturated aldehyde intermediate with (E)-stereochemistry, followed by the syn addition of water to give product.</text>
</comment>
<evidence type="ECO:0000313" key="5">
    <source>
        <dbReference type="EMBL" id="MBP2703791.1"/>
    </source>
</evidence>
<organism evidence="5 6">
    <name type="scientific">Microbispora oryzae</name>
    <dbReference type="NCBI Taxonomy" id="2806554"/>
    <lineage>
        <taxon>Bacteria</taxon>
        <taxon>Bacillati</taxon>
        <taxon>Actinomycetota</taxon>
        <taxon>Actinomycetes</taxon>
        <taxon>Streptosporangiales</taxon>
        <taxon>Streptosporangiaceae</taxon>
        <taxon>Microbispora</taxon>
    </lineage>
</organism>
<comment type="function">
    <text evidence="3">Specifically catalyzes the cleavage of the D-lactyl ether substituent of MurNAc 6-phosphate, producing GlcNAc 6-phosphate and D-lactate.</text>
</comment>
<dbReference type="NCBIfam" id="TIGR00274">
    <property type="entry name" value="N-acetylmuramic acid 6-phosphate etherase"/>
    <property type="match status" value="1"/>
</dbReference>
<gene>
    <name evidence="3 5" type="primary">murQ</name>
    <name evidence="5" type="ORF">JOL79_08235</name>
</gene>
<sequence>MTQPLAALATEQSDPRYSRIDTLSTEEIARLMNEADATVPAAVGRAIPAISAAVDGVAERMARGGRLLYVGAGTSGRLAVLDASECPPTYGTDPELVQGIIAGGETALVRSVEGAEDDAEAGAAVIREKETGPLDSVVGVSASGRAPYVVAAVTEARRRGALTVGLACNTGTPLAAAAELAVEVIVGPEVVTGSTRLKAGTAQKLVLNMISTITMIKSGRTYGNHMVDVVASNSKLVDRAARIVADITGAPLPRAREVLEEAGRDVKTAVVMIERGLAPDDARALLAAHGDRLAGALRDDRG</sequence>
<dbReference type="AlphaFoldDB" id="A0A940WMI8"/>
<comment type="similarity">
    <text evidence="3">Belongs to the GCKR-like family. MurNAc-6-P etherase subfamily.</text>
</comment>
<dbReference type="GO" id="GO:0016835">
    <property type="term" value="F:carbon-oxygen lyase activity"/>
    <property type="evidence" value="ECO:0007669"/>
    <property type="project" value="UniProtKB-UniRule"/>
</dbReference>
<feature type="domain" description="SIS" evidence="4">
    <location>
        <begin position="57"/>
        <end position="220"/>
    </location>
</feature>
<keyword evidence="2 3" id="KW-0119">Carbohydrate metabolism</keyword>
<dbReference type="PROSITE" id="PS51464">
    <property type="entry name" value="SIS"/>
    <property type="match status" value="1"/>
</dbReference>
<dbReference type="NCBIfam" id="NF003915">
    <property type="entry name" value="PRK05441.1"/>
    <property type="match status" value="1"/>
</dbReference>
<dbReference type="EMBL" id="JAFCNB010000003">
    <property type="protein sequence ID" value="MBP2703791.1"/>
    <property type="molecule type" value="Genomic_DNA"/>
</dbReference>
<dbReference type="InterPro" id="IPR005488">
    <property type="entry name" value="Etherase_MurQ"/>
</dbReference>
<accession>A0A940WMI8</accession>
<comment type="caution">
    <text evidence="5">The sequence shown here is derived from an EMBL/GenBank/DDBJ whole genome shotgun (WGS) entry which is preliminary data.</text>
</comment>
<evidence type="ECO:0000259" key="4">
    <source>
        <dbReference type="PROSITE" id="PS51464"/>
    </source>
</evidence>
<dbReference type="RefSeq" id="WP_210155071.1">
    <property type="nucleotide sequence ID" value="NZ_JAFCNB010000003.1"/>
</dbReference>
<dbReference type="InterPro" id="IPR046348">
    <property type="entry name" value="SIS_dom_sf"/>
</dbReference>
<dbReference type="InterPro" id="IPR001347">
    <property type="entry name" value="SIS_dom"/>
</dbReference>
<dbReference type="CDD" id="cd05007">
    <property type="entry name" value="SIS_Etherase"/>
    <property type="match status" value="1"/>
</dbReference>
<dbReference type="EC" id="4.2.1.126" evidence="3"/>
<evidence type="ECO:0000256" key="2">
    <source>
        <dbReference type="ARBA" id="ARBA00023277"/>
    </source>
</evidence>
<keyword evidence="1 3" id="KW-0456">Lyase</keyword>
<dbReference type="FunFam" id="3.40.50.10490:FF:000014">
    <property type="entry name" value="N-acetylmuramic acid 6-phosphate etherase"/>
    <property type="match status" value="1"/>
</dbReference>
<feature type="active site" description="Proton donor" evidence="3">
    <location>
        <position position="85"/>
    </location>
</feature>
<name>A0A940WMI8_9ACTN</name>
<dbReference type="GO" id="GO:0009254">
    <property type="term" value="P:peptidoglycan turnover"/>
    <property type="evidence" value="ECO:0007669"/>
    <property type="project" value="TreeGrafter"/>
</dbReference>
<dbReference type="InterPro" id="IPR040190">
    <property type="entry name" value="MURQ/GCKR"/>
</dbReference>
<dbReference type="GO" id="GO:0016803">
    <property type="term" value="F:ether hydrolase activity"/>
    <property type="evidence" value="ECO:0007669"/>
    <property type="project" value="TreeGrafter"/>
</dbReference>